<evidence type="ECO:0000313" key="1">
    <source>
        <dbReference type="EMBL" id="SVC76971.1"/>
    </source>
</evidence>
<proteinExistence type="predicted"/>
<dbReference type="InterPro" id="IPR014917">
    <property type="entry name" value="DUF1800"/>
</dbReference>
<dbReference type="AlphaFoldDB" id="A0A382PYB1"/>
<reference evidence="1" key="1">
    <citation type="submission" date="2018-05" db="EMBL/GenBank/DDBJ databases">
        <authorList>
            <person name="Lanie J.A."/>
            <person name="Ng W.-L."/>
            <person name="Kazmierczak K.M."/>
            <person name="Andrzejewski T.M."/>
            <person name="Davidsen T.M."/>
            <person name="Wayne K.J."/>
            <person name="Tettelin H."/>
            <person name="Glass J.I."/>
            <person name="Rusch D."/>
            <person name="Podicherti R."/>
            <person name="Tsui H.-C.T."/>
            <person name="Winkler M.E."/>
        </authorList>
    </citation>
    <scope>NUCLEOTIDE SEQUENCE</scope>
</reference>
<dbReference type="EMBL" id="UINC01109862">
    <property type="protein sequence ID" value="SVC76971.1"/>
    <property type="molecule type" value="Genomic_DNA"/>
</dbReference>
<accession>A0A382PYB1</accession>
<feature type="non-terminal residue" evidence="1">
    <location>
        <position position="339"/>
    </location>
</feature>
<sequence>AKAKLENERKNLMGEKDELKFAHRNVYGEDQVKLRFTSFWANHFTMGNIHDNQNEIGHAIDEGILANLNGNFSHMLYKIISHPAMLIYLDNIYSIGESSSRARQMRANGQLAGLNDNLGRELLELHTVSPSAKYTETDIKNAAKVLAGWSLEHHDPIEKDKRESGTTNTWDMFKPSYAEPGNKIVLGKTIYEGKGGLKEMTDFLASHENTVMFISSKLAGHFISDNPRTSDINYIANAWRQSNGNLDQIHTAVIERAILSKEPKFQWPMIWLFQVLRLSNATFIHGWNELWTYSDKLMENEKIFIELGQGFWHTRQPNGYSSDKNEWLSGEMFERRIRF</sequence>
<name>A0A382PYB1_9ZZZZ</name>
<evidence type="ECO:0008006" key="2">
    <source>
        <dbReference type="Google" id="ProtNLM"/>
    </source>
</evidence>
<protein>
    <recommendedName>
        <fullName evidence="2">DUF1800 domain-containing protein</fullName>
    </recommendedName>
</protein>
<feature type="non-terminal residue" evidence="1">
    <location>
        <position position="1"/>
    </location>
</feature>
<organism evidence="1">
    <name type="scientific">marine metagenome</name>
    <dbReference type="NCBI Taxonomy" id="408172"/>
    <lineage>
        <taxon>unclassified sequences</taxon>
        <taxon>metagenomes</taxon>
        <taxon>ecological metagenomes</taxon>
    </lineage>
</organism>
<dbReference type="Pfam" id="PF08811">
    <property type="entry name" value="DUF1800"/>
    <property type="match status" value="1"/>
</dbReference>
<gene>
    <name evidence="1" type="ORF">METZ01_LOCUS329825</name>
</gene>